<sequence>MKSEKEKMLAGEWFDPRNEELTADRDRATLLMHRLNAECPGHDAAYRAALRELCPNAAGFIRAPFYCDYGYNIHIGEGSFVNFDCVFLDLAPIRIGRNTLIGPKVQLLTPHHPLDPDLRATGREAGKPITIGDNCWLGGGVIVCPGVRIGDGAIIGAGSVVTRDIPANSVAVGNPARVTRTLSHT</sequence>
<dbReference type="Proteomes" id="UP001181347">
    <property type="component" value="Unassembled WGS sequence"/>
</dbReference>
<dbReference type="SUPFAM" id="SSF51161">
    <property type="entry name" value="Trimeric LpxA-like enzymes"/>
    <property type="match status" value="1"/>
</dbReference>
<evidence type="ECO:0000313" key="9">
    <source>
        <dbReference type="Proteomes" id="UP001181347"/>
    </source>
</evidence>
<dbReference type="Pfam" id="PF00132">
    <property type="entry name" value="Hexapep"/>
    <property type="match status" value="1"/>
</dbReference>
<organism evidence="8 9">
    <name type="scientific">Alistipes finegoldii</name>
    <dbReference type="NCBI Taxonomy" id="214856"/>
    <lineage>
        <taxon>Bacteria</taxon>
        <taxon>Pseudomonadati</taxon>
        <taxon>Bacteroidota</taxon>
        <taxon>Bacteroidia</taxon>
        <taxon>Bacteroidales</taxon>
        <taxon>Rikenellaceae</taxon>
        <taxon>Alistipes</taxon>
    </lineage>
</organism>
<evidence type="ECO:0000256" key="4">
    <source>
        <dbReference type="ARBA" id="ARBA00023315"/>
    </source>
</evidence>
<dbReference type="GO" id="GO:0016407">
    <property type="term" value="F:acetyltransferase activity"/>
    <property type="evidence" value="ECO:0007669"/>
    <property type="project" value="InterPro"/>
</dbReference>
<feature type="domain" description="Maltose/galactoside acetyltransferase" evidence="7">
    <location>
        <begin position="5"/>
        <end position="59"/>
    </location>
</feature>
<comment type="similarity">
    <text evidence="1">Belongs to the transferase hexapeptide repeat family.</text>
</comment>
<dbReference type="Pfam" id="PF12464">
    <property type="entry name" value="Mac"/>
    <property type="match status" value="1"/>
</dbReference>
<evidence type="ECO:0000256" key="5">
    <source>
        <dbReference type="ARBA" id="ARBA00055587"/>
    </source>
</evidence>
<keyword evidence="3" id="KW-0677">Repeat</keyword>
<name>A0AAE4RXL7_9BACT</name>
<dbReference type="EMBL" id="JAWDES010000005">
    <property type="protein sequence ID" value="MDU0260072.1"/>
    <property type="molecule type" value="Genomic_DNA"/>
</dbReference>
<evidence type="ECO:0000256" key="2">
    <source>
        <dbReference type="ARBA" id="ARBA00022679"/>
    </source>
</evidence>
<dbReference type="PANTHER" id="PTHR23416:SF23">
    <property type="entry name" value="ACETYLTRANSFERASE C18B11.09C-RELATED"/>
    <property type="match status" value="1"/>
</dbReference>
<evidence type="ECO:0000256" key="3">
    <source>
        <dbReference type="ARBA" id="ARBA00022737"/>
    </source>
</evidence>
<dbReference type="GO" id="GO:0008374">
    <property type="term" value="F:O-acyltransferase activity"/>
    <property type="evidence" value="ECO:0007669"/>
    <property type="project" value="TreeGrafter"/>
</dbReference>
<dbReference type="InterPro" id="IPR018357">
    <property type="entry name" value="Hexapep_transf_CS"/>
</dbReference>
<reference evidence="8" key="1">
    <citation type="submission" date="2023-10" db="EMBL/GenBank/DDBJ databases">
        <title>Genome Sequence of the Bacteria from From Gut Wall in Crohn's Disease.</title>
        <authorList>
            <person name="Rodriguez-Palacios A."/>
        </authorList>
    </citation>
    <scope>NUCLEOTIDE SEQUENCE</scope>
    <source>
        <strain evidence="8">CavFT-hAR58</strain>
    </source>
</reference>
<dbReference type="Gene3D" id="2.160.10.10">
    <property type="entry name" value="Hexapeptide repeat proteins"/>
    <property type="match status" value="1"/>
</dbReference>
<dbReference type="CDD" id="cd03357">
    <property type="entry name" value="LbH_MAT_GAT"/>
    <property type="match status" value="1"/>
</dbReference>
<dbReference type="PROSITE" id="PS00101">
    <property type="entry name" value="HEXAPEP_TRANSFERASES"/>
    <property type="match status" value="1"/>
</dbReference>
<dbReference type="FunFam" id="2.160.10.10:FF:000025">
    <property type="entry name" value="Hexapeptide-repeat containing-acetyltransferase"/>
    <property type="match status" value="1"/>
</dbReference>
<dbReference type="SMART" id="SM01266">
    <property type="entry name" value="Mac"/>
    <property type="match status" value="1"/>
</dbReference>
<evidence type="ECO:0000313" key="8">
    <source>
        <dbReference type="EMBL" id="MDU0260072.1"/>
    </source>
</evidence>
<dbReference type="InterPro" id="IPR001451">
    <property type="entry name" value="Hexapep"/>
</dbReference>
<dbReference type="InterPro" id="IPR011004">
    <property type="entry name" value="Trimer_LpxA-like_sf"/>
</dbReference>
<keyword evidence="2 8" id="KW-0808">Transferase</keyword>
<evidence type="ECO:0000256" key="1">
    <source>
        <dbReference type="ARBA" id="ARBA00007274"/>
    </source>
</evidence>
<comment type="function">
    <text evidence="5">Acetyltransferase implicated in the O-acetylation of Nod factors.</text>
</comment>
<protein>
    <recommendedName>
        <fullName evidence="6">Nodulation protein L</fullName>
    </recommendedName>
</protein>
<evidence type="ECO:0000256" key="6">
    <source>
        <dbReference type="ARBA" id="ARBA00067695"/>
    </source>
</evidence>
<accession>A0AAE4RXL7</accession>
<evidence type="ECO:0000259" key="7">
    <source>
        <dbReference type="SMART" id="SM01266"/>
    </source>
</evidence>
<dbReference type="RefSeq" id="WP_315976063.1">
    <property type="nucleotide sequence ID" value="NZ_JAWDES010000005.1"/>
</dbReference>
<gene>
    <name evidence="8" type="ORF">RVH17_08085</name>
</gene>
<dbReference type="AlphaFoldDB" id="A0AAE4RXL7"/>
<dbReference type="PANTHER" id="PTHR23416">
    <property type="entry name" value="SIALIC ACID SYNTHASE-RELATED"/>
    <property type="match status" value="1"/>
</dbReference>
<dbReference type="GO" id="GO:0005829">
    <property type="term" value="C:cytosol"/>
    <property type="evidence" value="ECO:0007669"/>
    <property type="project" value="TreeGrafter"/>
</dbReference>
<comment type="caution">
    <text evidence="8">The sequence shown here is derived from an EMBL/GenBank/DDBJ whole genome shotgun (WGS) entry which is preliminary data.</text>
</comment>
<dbReference type="InterPro" id="IPR051159">
    <property type="entry name" value="Hexapeptide_acetyltransf"/>
</dbReference>
<dbReference type="InterPro" id="IPR024688">
    <property type="entry name" value="Mac_dom"/>
</dbReference>
<keyword evidence="4 8" id="KW-0012">Acyltransferase</keyword>
<proteinExistence type="inferred from homology"/>